<dbReference type="EMBL" id="CADCXU010035802">
    <property type="protein sequence ID" value="CAB0020805.1"/>
    <property type="molecule type" value="Genomic_DNA"/>
</dbReference>
<name>A0A6H5HUS2_9HEMI</name>
<feature type="non-terminal residue" evidence="1">
    <location>
        <position position="1"/>
    </location>
</feature>
<organism evidence="1 2">
    <name type="scientific">Nesidiocoris tenuis</name>
    <dbReference type="NCBI Taxonomy" id="355587"/>
    <lineage>
        <taxon>Eukaryota</taxon>
        <taxon>Metazoa</taxon>
        <taxon>Ecdysozoa</taxon>
        <taxon>Arthropoda</taxon>
        <taxon>Hexapoda</taxon>
        <taxon>Insecta</taxon>
        <taxon>Pterygota</taxon>
        <taxon>Neoptera</taxon>
        <taxon>Paraneoptera</taxon>
        <taxon>Hemiptera</taxon>
        <taxon>Heteroptera</taxon>
        <taxon>Panheteroptera</taxon>
        <taxon>Cimicomorpha</taxon>
        <taxon>Miridae</taxon>
        <taxon>Dicyphina</taxon>
        <taxon>Nesidiocoris</taxon>
    </lineage>
</organism>
<dbReference type="Proteomes" id="UP000479000">
    <property type="component" value="Unassembled WGS sequence"/>
</dbReference>
<reference evidence="1 2" key="1">
    <citation type="submission" date="2020-02" db="EMBL/GenBank/DDBJ databases">
        <authorList>
            <person name="Ferguson B K."/>
        </authorList>
    </citation>
    <scope>NUCLEOTIDE SEQUENCE [LARGE SCALE GENOMIC DNA]</scope>
</reference>
<keyword evidence="2" id="KW-1185">Reference proteome</keyword>
<evidence type="ECO:0000313" key="2">
    <source>
        <dbReference type="Proteomes" id="UP000479000"/>
    </source>
</evidence>
<protein>
    <submittedName>
        <fullName evidence="1">Uncharacterized protein</fullName>
    </submittedName>
</protein>
<evidence type="ECO:0000313" key="1">
    <source>
        <dbReference type="EMBL" id="CAB0020805.1"/>
    </source>
</evidence>
<accession>A0A6H5HUS2</accession>
<dbReference type="AlphaFoldDB" id="A0A6H5HUS2"/>
<proteinExistence type="predicted"/>
<gene>
    <name evidence="1" type="ORF">NTEN_LOCUS24345</name>
</gene>
<sequence>ECLCIYFTFTYQQINPIIIILAREFVSIACVMYAPLVRLLSASKCISSATFNTILNVSDLRLCQDVPEFGTRLPERGFVSWKRICIIKSKIRVASSSPAFPNGQPATAGLVGLGKELMALS</sequence>